<organism evidence="11">
    <name type="scientific">uncultured Akkermansia sp. SMG25</name>
    <dbReference type="NCBI Taxonomy" id="1131822"/>
    <lineage>
        <taxon>Bacteria</taxon>
        <taxon>Pseudomonadati</taxon>
        <taxon>Verrucomicrobiota</taxon>
        <taxon>Verrucomicrobiia</taxon>
        <taxon>Verrucomicrobiales</taxon>
        <taxon>Akkermansiaceae</taxon>
        <taxon>Akkermansia</taxon>
        <taxon>environmental samples</taxon>
    </lineage>
</organism>
<dbReference type="NCBIfam" id="TIGR00797">
    <property type="entry name" value="matE"/>
    <property type="match status" value="1"/>
</dbReference>
<feature type="transmembrane region" description="Helical" evidence="10">
    <location>
        <begin position="150"/>
        <end position="167"/>
    </location>
</feature>
<feature type="transmembrane region" description="Helical" evidence="10">
    <location>
        <begin position="437"/>
        <end position="454"/>
    </location>
</feature>
<feature type="transmembrane region" description="Helical" evidence="10">
    <location>
        <begin position="299"/>
        <end position="319"/>
    </location>
</feature>
<dbReference type="PANTHER" id="PTHR43298">
    <property type="entry name" value="MULTIDRUG RESISTANCE PROTEIN NORM-RELATED"/>
    <property type="match status" value="1"/>
</dbReference>
<dbReference type="GO" id="GO:0015297">
    <property type="term" value="F:antiporter activity"/>
    <property type="evidence" value="ECO:0007669"/>
    <property type="project" value="UniProtKB-KW"/>
</dbReference>
<evidence type="ECO:0000256" key="9">
    <source>
        <dbReference type="ARBA" id="ARBA00031636"/>
    </source>
</evidence>
<dbReference type="AlphaFoldDB" id="H6WNZ9"/>
<dbReference type="InterPro" id="IPR048279">
    <property type="entry name" value="MdtK-like"/>
</dbReference>
<evidence type="ECO:0000256" key="5">
    <source>
        <dbReference type="ARBA" id="ARBA00022692"/>
    </source>
</evidence>
<evidence type="ECO:0000256" key="1">
    <source>
        <dbReference type="ARBA" id="ARBA00004651"/>
    </source>
</evidence>
<feature type="transmembrane region" description="Helical" evidence="10">
    <location>
        <begin position="369"/>
        <end position="394"/>
    </location>
</feature>
<proteinExistence type="predicted"/>
<dbReference type="InterPro" id="IPR050222">
    <property type="entry name" value="MATE_MdtK"/>
</dbReference>
<evidence type="ECO:0000256" key="2">
    <source>
        <dbReference type="ARBA" id="ARBA00022448"/>
    </source>
</evidence>
<sequence length="464" mass="51381">MPDSLRLARQTAITAGLLVMNNPSTVSYRKIWLMSYPLMISLIIEHMIGLTDAVFLGRVGDVALGACALGGVYYMAMFMLAFGFGFGAQIIIARRNGERRYNRIAPTMIQGCYFMLALALLLFFTSRYLSPSILRHAIESPQVFGATMEYLHWRTYGVFFSFLCVMFRSYYVGITQTKILTVNSIVMLLSNVVLNYCLIFGKGGFPAMGVAGAAIASSVAEAVSLAFFIIYTGITADKRKYGFRKAFTFRPQLLKGMLSISGWTMVQSFISVSVWFIFFLAIEHLGERPLAVTNIVRNMAAMLIMVMSAFATTAGALISNQIGAGEQRFLFKTCGMTLNLTYALLIPLLIILCLFPEPILRIFTDNPSLIAASIPSVYVMATSTLISAPAFILFNAVSGTGNTRAGFVMEMITLAVYTVAVYYGVIVLKPDVALCWFSEHIYGLVLISLTWWYLKSGRWRGKKV</sequence>
<feature type="transmembrane region" description="Helical" evidence="10">
    <location>
        <begin position="31"/>
        <end position="51"/>
    </location>
</feature>
<feature type="transmembrane region" description="Helical" evidence="10">
    <location>
        <begin position="406"/>
        <end position="425"/>
    </location>
</feature>
<evidence type="ECO:0000256" key="10">
    <source>
        <dbReference type="SAM" id="Phobius"/>
    </source>
</evidence>
<feature type="transmembrane region" description="Helical" evidence="10">
    <location>
        <begin position="179"/>
        <end position="201"/>
    </location>
</feature>
<evidence type="ECO:0000256" key="6">
    <source>
        <dbReference type="ARBA" id="ARBA00022989"/>
    </source>
</evidence>
<dbReference type="GO" id="GO:0005886">
    <property type="term" value="C:plasma membrane"/>
    <property type="evidence" value="ECO:0007669"/>
    <property type="project" value="UniProtKB-SubCell"/>
</dbReference>
<dbReference type="InterPro" id="IPR002528">
    <property type="entry name" value="MATE_fam"/>
</dbReference>
<name>H6WNZ9_9BACT</name>
<dbReference type="GO" id="GO:0006811">
    <property type="term" value="P:monoatomic ion transport"/>
    <property type="evidence" value="ECO:0007669"/>
    <property type="project" value="UniProtKB-KW"/>
</dbReference>
<evidence type="ECO:0000256" key="4">
    <source>
        <dbReference type="ARBA" id="ARBA00022475"/>
    </source>
</evidence>
<keyword evidence="4" id="KW-1003">Cell membrane</keyword>
<dbReference type="CDD" id="cd13133">
    <property type="entry name" value="MATE_like_7"/>
    <property type="match status" value="1"/>
</dbReference>
<evidence type="ECO:0000256" key="7">
    <source>
        <dbReference type="ARBA" id="ARBA00023065"/>
    </source>
</evidence>
<evidence type="ECO:0000313" key="11">
    <source>
        <dbReference type="EMBL" id="AFA54930.1"/>
    </source>
</evidence>
<keyword evidence="6 10" id="KW-1133">Transmembrane helix</keyword>
<feature type="transmembrane region" description="Helical" evidence="10">
    <location>
        <begin position="207"/>
        <end position="232"/>
    </location>
</feature>
<feature type="transmembrane region" description="Helical" evidence="10">
    <location>
        <begin position="253"/>
        <end position="279"/>
    </location>
</feature>
<accession>H6WNZ9</accession>
<dbReference type="EMBL" id="JQ269600">
    <property type="protein sequence ID" value="AFA54930.1"/>
    <property type="molecule type" value="Genomic_DNA"/>
</dbReference>
<dbReference type="GO" id="GO:0042910">
    <property type="term" value="F:xenobiotic transmembrane transporter activity"/>
    <property type="evidence" value="ECO:0007669"/>
    <property type="project" value="InterPro"/>
</dbReference>
<keyword evidence="8 10" id="KW-0472">Membrane</keyword>
<comment type="subcellular location">
    <subcellularLocation>
        <location evidence="1">Cell membrane</location>
        <topology evidence="1">Multi-pass membrane protein</topology>
    </subcellularLocation>
</comment>
<dbReference type="Pfam" id="PF01554">
    <property type="entry name" value="MatE"/>
    <property type="match status" value="2"/>
</dbReference>
<evidence type="ECO:0000256" key="3">
    <source>
        <dbReference type="ARBA" id="ARBA00022449"/>
    </source>
</evidence>
<keyword evidence="2" id="KW-0813">Transport</keyword>
<feature type="transmembrane region" description="Helical" evidence="10">
    <location>
        <begin position="71"/>
        <end position="92"/>
    </location>
</feature>
<dbReference type="PANTHER" id="PTHR43298:SF2">
    <property type="entry name" value="FMN_FAD EXPORTER YEEO-RELATED"/>
    <property type="match status" value="1"/>
</dbReference>
<feature type="transmembrane region" description="Helical" evidence="10">
    <location>
        <begin position="112"/>
        <end position="130"/>
    </location>
</feature>
<reference evidence="11" key="1">
    <citation type="journal article" date="2012" name="ISME J.">
        <title>Functional metagenomics reveals novel salt tolerance loci from the human gut microbiome.</title>
        <authorList>
            <person name="Culligan E.P."/>
            <person name="Sleator R.D."/>
            <person name="Marchesi J.R."/>
            <person name="Hill C."/>
        </authorList>
    </citation>
    <scope>NUCLEOTIDE SEQUENCE</scope>
</reference>
<dbReference type="PIRSF" id="PIRSF006603">
    <property type="entry name" value="DinF"/>
    <property type="match status" value="1"/>
</dbReference>
<feature type="transmembrane region" description="Helical" evidence="10">
    <location>
        <begin position="340"/>
        <end position="363"/>
    </location>
</feature>
<evidence type="ECO:0000256" key="8">
    <source>
        <dbReference type="ARBA" id="ARBA00023136"/>
    </source>
</evidence>
<keyword evidence="7" id="KW-0406">Ion transport</keyword>
<keyword evidence="3" id="KW-0050">Antiport</keyword>
<protein>
    <recommendedName>
        <fullName evidence="9">Multidrug-efflux transporter</fullName>
    </recommendedName>
</protein>
<keyword evidence="5 10" id="KW-0812">Transmembrane</keyword>